<dbReference type="FunCoup" id="A0A1C7N8B7">
    <property type="interactions" value="341"/>
</dbReference>
<evidence type="ECO:0000256" key="3">
    <source>
        <dbReference type="ARBA" id="ARBA00022517"/>
    </source>
</evidence>
<dbReference type="InterPro" id="IPR009292">
    <property type="entry name" value="RRP36"/>
</dbReference>
<evidence type="ECO:0000256" key="9">
    <source>
        <dbReference type="RuleBase" id="RU368027"/>
    </source>
</evidence>
<feature type="region of interest" description="Disordered" evidence="10">
    <location>
        <begin position="278"/>
        <end position="301"/>
    </location>
</feature>
<organism evidence="11 12">
    <name type="scientific">Choanephora cucurbitarum</name>
    <dbReference type="NCBI Taxonomy" id="101091"/>
    <lineage>
        <taxon>Eukaryota</taxon>
        <taxon>Fungi</taxon>
        <taxon>Fungi incertae sedis</taxon>
        <taxon>Mucoromycota</taxon>
        <taxon>Mucoromycotina</taxon>
        <taxon>Mucoromycetes</taxon>
        <taxon>Mucorales</taxon>
        <taxon>Mucorineae</taxon>
        <taxon>Choanephoraceae</taxon>
        <taxon>Choanephoroideae</taxon>
        <taxon>Choanephora</taxon>
    </lineage>
</organism>
<feature type="region of interest" description="Disordered" evidence="10">
    <location>
        <begin position="219"/>
        <end position="239"/>
    </location>
</feature>
<evidence type="ECO:0000313" key="11">
    <source>
        <dbReference type="EMBL" id="OBZ85370.1"/>
    </source>
</evidence>
<dbReference type="PANTHER" id="PTHR21738">
    <property type="entry name" value="RIBOSOMAL RNA PROCESSING PROTEIN 36 HOMOLOG"/>
    <property type="match status" value="1"/>
</dbReference>
<dbReference type="STRING" id="101091.A0A1C7N8B7"/>
<keyword evidence="12" id="KW-1185">Reference proteome</keyword>
<evidence type="ECO:0000256" key="5">
    <source>
        <dbReference type="ARBA" id="ARBA00023054"/>
    </source>
</evidence>
<dbReference type="GO" id="GO:0000462">
    <property type="term" value="P:maturation of SSU-rRNA from tricistronic rRNA transcript (SSU-rRNA, 5.8S rRNA, LSU-rRNA)"/>
    <property type="evidence" value="ECO:0007669"/>
    <property type="project" value="TreeGrafter"/>
</dbReference>
<feature type="region of interest" description="Disordered" evidence="10">
    <location>
        <begin position="122"/>
        <end position="142"/>
    </location>
</feature>
<feature type="compositionally biased region" description="Basic and acidic residues" evidence="10">
    <location>
        <begin position="122"/>
        <end position="139"/>
    </location>
</feature>
<evidence type="ECO:0000313" key="12">
    <source>
        <dbReference type="Proteomes" id="UP000093000"/>
    </source>
</evidence>
<reference evidence="11 12" key="1">
    <citation type="submission" date="2016-03" db="EMBL/GenBank/DDBJ databases">
        <title>Choanephora cucurbitarum.</title>
        <authorList>
            <person name="Min B."/>
            <person name="Park H."/>
            <person name="Park J.-H."/>
            <person name="Shin H.-D."/>
            <person name="Choi I.-G."/>
        </authorList>
    </citation>
    <scope>NUCLEOTIDE SEQUENCE [LARGE SCALE GENOMIC DNA]</scope>
    <source>
        <strain evidence="11 12">KUS-F28377</strain>
    </source>
</reference>
<comment type="subunit">
    <text evidence="9">Associates with 90S and pre-40S pre-ribosomal particles.</text>
</comment>
<evidence type="ECO:0000256" key="1">
    <source>
        <dbReference type="ARBA" id="ARBA00004604"/>
    </source>
</evidence>
<comment type="caution">
    <text evidence="11">The sequence shown here is derived from an EMBL/GenBank/DDBJ whole genome shotgun (WGS) entry which is preliminary data.</text>
</comment>
<dbReference type="InParanoid" id="A0A1C7N8B7"/>
<feature type="compositionally biased region" description="Basic residues" evidence="10">
    <location>
        <begin position="279"/>
        <end position="301"/>
    </location>
</feature>
<dbReference type="AlphaFoldDB" id="A0A1C7N8B7"/>
<dbReference type="GO" id="GO:0030686">
    <property type="term" value="C:90S preribosome"/>
    <property type="evidence" value="ECO:0007669"/>
    <property type="project" value="TreeGrafter"/>
</dbReference>
<evidence type="ECO:0000256" key="6">
    <source>
        <dbReference type="ARBA" id="ARBA00023242"/>
    </source>
</evidence>
<feature type="compositionally biased region" description="Basic and acidic residues" evidence="10">
    <location>
        <begin position="1"/>
        <end position="14"/>
    </location>
</feature>
<protein>
    <recommendedName>
        <fullName evidence="9">rRNA biogenesis protein RRP36</fullName>
    </recommendedName>
</protein>
<feature type="region of interest" description="Disordered" evidence="10">
    <location>
        <begin position="1"/>
        <end position="62"/>
    </location>
</feature>
<keyword evidence="5" id="KW-0175">Coiled coil</keyword>
<keyword evidence="6 9" id="KW-0539">Nucleus</keyword>
<name>A0A1C7N8B7_9FUNG</name>
<proteinExistence type="inferred from homology"/>
<keyword evidence="3 9" id="KW-0690">Ribosome biogenesis</keyword>
<evidence type="ECO:0000256" key="7">
    <source>
        <dbReference type="ARBA" id="ARBA00023274"/>
    </source>
</evidence>
<keyword evidence="7 9" id="KW-0687">Ribonucleoprotein</keyword>
<dbReference type="Pfam" id="PF06102">
    <property type="entry name" value="RRP36"/>
    <property type="match status" value="1"/>
</dbReference>
<comment type="similarity">
    <text evidence="2 9">Belongs to the RRP36 family.</text>
</comment>
<keyword evidence="4 9" id="KW-0698">rRNA processing</keyword>
<comment type="function">
    <text evidence="8 9">Component of the 90S pre-ribosome involved in the maturation of rRNAs. Required for early cleavages of the pre-RNAs in the 40S ribosomal subunit maturation pathway.</text>
</comment>
<dbReference type="EMBL" id="LUGH01000404">
    <property type="protein sequence ID" value="OBZ85370.1"/>
    <property type="molecule type" value="Genomic_DNA"/>
</dbReference>
<evidence type="ECO:0000256" key="2">
    <source>
        <dbReference type="ARBA" id="ARBA00009418"/>
    </source>
</evidence>
<evidence type="ECO:0000256" key="10">
    <source>
        <dbReference type="SAM" id="MobiDB-lite"/>
    </source>
</evidence>
<feature type="compositionally biased region" description="Acidic residues" evidence="10">
    <location>
        <begin position="23"/>
        <end position="57"/>
    </location>
</feature>
<dbReference type="OrthoDB" id="448446at2759"/>
<evidence type="ECO:0000256" key="8">
    <source>
        <dbReference type="ARBA" id="ARBA00025053"/>
    </source>
</evidence>
<evidence type="ECO:0000256" key="4">
    <source>
        <dbReference type="ARBA" id="ARBA00022552"/>
    </source>
</evidence>
<sequence length="301" mass="35722">MVIRKKQFEEHSDSDQDGYAYDSQEEEEVHDESDLDESDEENEEDEDEYEEENEEDDKAAQLAKIKRDLAHVSFEQLAEIKGKMGMKDHSHDKKSKISKEQILKDLKGAATKIKKTNKVKLTKDDMKRENKHRPMEVSSKRAVGRFKEVVPVQAEKRRDPRFDKLSGQLNQDLFEKSYGFLNDYKKSEMDMLRQRLKKEKDPEEAEKLKGLLVKMVSAEKQDQEKKRKQALFRERKKQEAELVKQGKTPYFLKRSEKRKLDLMDRYEKLGAKSVDRILEKRRKKNTAKDRKHLPFKRRSAE</sequence>
<comment type="subcellular location">
    <subcellularLocation>
        <location evidence="1 9">Nucleus</location>
        <location evidence="1 9">Nucleolus</location>
    </subcellularLocation>
</comment>
<dbReference type="Proteomes" id="UP000093000">
    <property type="component" value="Unassembled WGS sequence"/>
</dbReference>
<dbReference type="PANTHER" id="PTHR21738:SF0">
    <property type="entry name" value="RIBOSOMAL RNA PROCESSING PROTEIN 36 HOMOLOG"/>
    <property type="match status" value="1"/>
</dbReference>
<accession>A0A1C7N8B7</accession>
<feature type="region of interest" description="Disordered" evidence="10">
    <location>
        <begin position="80"/>
        <end position="101"/>
    </location>
</feature>
<dbReference type="GO" id="GO:0005730">
    <property type="term" value="C:nucleolus"/>
    <property type="evidence" value="ECO:0007669"/>
    <property type="project" value="UniProtKB-SubCell"/>
</dbReference>
<gene>
    <name evidence="11" type="primary">RRP36</name>
    <name evidence="11" type="ORF">A0J61_06586</name>
</gene>